<dbReference type="EMBL" id="FOGG01000019">
    <property type="protein sequence ID" value="SER88610.1"/>
    <property type="molecule type" value="Genomic_DNA"/>
</dbReference>
<evidence type="ECO:0000313" key="2">
    <source>
        <dbReference type="Proteomes" id="UP000199572"/>
    </source>
</evidence>
<organism evidence="1 2">
    <name type="scientific">Pedobacter rhizosphaerae</name>
    <dbReference type="NCBI Taxonomy" id="390241"/>
    <lineage>
        <taxon>Bacteria</taxon>
        <taxon>Pseudomonadati</taxon>
        <taxon>Bacteroidota</taxon>
        <taxon>Sphingobacteriia</taxon>
        <taxon>Sphingobacteriales</taxon>
        <taxon>Sphingobacteriaceae</taxon>
        <taxon>Pedobacter</taxon>
    </lineage>
</organism>
<evidence type="ECO:0008006" key="3">
    <source>
        <dbReference type="Google" id="ProtNLM"/>
    </source>
</evidence>
<evidence type="ECO:0000313" key="1">
    <source>
        <dbReference type="EMBL" id="SER88610.1"/>
    </source>
</evidence>
<reference evidence="1 2" key="1">
    <citation type="submission" date="2016-10" db="EMBL/GenBank/DDBJ databases">
        <authorList>
            <person name="de Groot N.N."/>
        </authorList>
    </citation>
    <scope>NUCLEOTIDE SEQUENCE [LARGE SCALE GENOMIC DNA]</scope>
    <source>
        <strain evidence="1 2">DSM 18610</strain>
    </source>
</reference>
<proteinExistence type="predicted"/>
<dbReference type="Proteomes" id="UP000199572">
    <property type="component" value="Unassembled WGS sequence"/>
</dbReference>
<sequence length="224" mass="25386">MIIHHKIMFAFIILLSIIHGNAFAQKEMQIPPTSPPINMEVLGSNRGLAFQLIIDKKFKSIPKLGVFSVTSLVGEWDKNGINDYMAQSSLTYEILKGLKLATGFHLTPVKGMRPIAGLVYTLANPTWLFVANSRVDYSRDTNVEGLVLVEYKPKINDIWRIYSRLQGLYEYNTIINMQTRSYLIARAGLSYKEFSFGLGSNIDYYGPEKHKKNSFGGFVSFLLF</sequence>
<protein>
    <recommendedName>
        <fullName evidence="3">MetA-pathway of phenol degradation</fullName>
    </recommendedName>
</protein>
<dbReference type="AlphaFoldDB" id="A0A1H9SUE4"/>
<gene>
    <name evidence="1" type="ORF">SAMN04488023_11997</name>
</gene>
<keyword evidence="2" id="KW-1185">Reference proteome</keyword>
<accession>A0A1H9SUE4</accession>
<name>A0A1H9SUE4_9SPHI</name>